<feature type="chain" id="PRO_5045130868" evidence="1">
    <location>
        <begin position="28"/>
        <end position="151"/>
    </location>
</feature>
<dbReference type="InterPro" id="IPR011051">
    <property type="entry name" value="RmlC_Cupin_sf"/>
</dbReference>
<accession>A0ABT1IJ77</accession>
<evidence type="ECO:0000256" key="1">
    <source>
        <dbReference type="SAM" id="SignalP"/>
    </source>
</evidence>
<feature type="signal peptide" evidence="1">
    <location>
        <begin position="1"/>
        <end position="27"/>
    </location>
</feature>
<evidence type="ECO:0000313" key="3">
    <source>
        <dbReference type="EMBL" id="MCP2272614.1"/>
    </source>
</evidence>
<evidence type="ECO:0000313" key="4">
    <source>
        <dbReference type="Proteomes" id="UP001205185"/>
    </source>
</evidence>
<dbReference type="Gene3D" id="2.60.120.10">
    <property type="entry name" value="Jelly Rolls"/>
    <property type="match status" value="1"/>
</dbReference>
<keyword evidence="1" id="KW-0732">Signal</keyword>
<gene>
    <name evidence="3" type="ORF">LV75_005140</name>
</gene>
<keyword evidence="4" id="KW-1185">Reference proteome</keyword>
<dbReference type="EMBL" id="JAMTCO010000013">
    <property type="protein sequence ID" value="MCP2272614.1"/>
    <property type="molecule type" value="Genomic_DNA"/>
</dbReference>
<dbReference type="InterPro" id="IPR014710">
    <property type="entry name" value="RmlC-like_jellyroll"/>
</dbReference>
<dbReference type="Proteomes" id="UP001205185">
    <property type="component" value="Unassembled WGS sequence"/>
</dbReference>
<reference evidence="3 4" key="1">
    <citation type="submission" date="2022-06" db="EMBL/GenBank/DDBJ databases">
        <title>Genomic Encyclopedia of Archaeal and Bacterial Type Strains, Phase II (KMG-II): from individual species to whole genera.</title>
        <authorList>
            <person name="Goeker M."/>
        </authorList>
    </citation>
    <scope>NUCLEOTIDE SEQUENCE [LARGE SCALE GENOMIC DNA]</scope>
    <source>
        <strain evidence="3 4">DSM 44255</strain>
    </source>
</reference>
<organism evidence="3 4">
    <name type="scientific">Actinokineospora diospyrosa</name>
    <dbReference type="NCBI Taxonomy" id="103728"/>
    <lineage>
        <taxon>Bacteria</taxon>
        <taxon>Bacillati</taxon>
        <taxon>Actinomycetota</taxon>
        <taxon>Actinomycetes</taxon>
        <taxon>Pseudonocardiales</taxon>
        <taxon>Pseudonocardiaceae</taxon>
        <taxon>Actinokineospora</taxon>
    </lineage>
</organism>
<dbReference type="InterPro" id="IPR013096">
    <property type="entry name" value="Cupin_2"/>
</dbReference>
<evidence type="ECO:0000259" key="2">
    <source>
        <dbReference type="Pfam" id="PF07883"/>
    </source>
</evidence>
<dbReference type="RefSeq" id="WP_253889538.1">
    <property type="nucleotide sequence ID" value="NZ_BAAAVB010000008.1"/>
</dbReference>
<dbReference type="Pfam" id="PF07883">
    <property type="entry name" value="Cupin_2"/>
    <property type="match status" value="1"/>
</dbReference>
<comment type="caution">
    <text evidence="3">The sequence shown here is derived from an EMBL/GenBank/DDBJ whole genome shotgun (WGS) entry which is preliminary data.</text>
</comment>
<proteinExistence type="predicted"/>
<dbReference type="SUPFAM" id="SSF51182">
    <property type="entry name" value="RmlC-like cupins"/>
    <property type="match status" value="1"/>
</dbReference>
<sequence length="151" mass="16092">MTRRRAVFALTAAVAALFGLNSGQAVSQPAPTPVAEILGRGTTSAPYLVGSWQNREFVARKVTIPPGGATPWHYHVGEQVVVQVQGVVERLDRNCEVHTYRAGDAYVEPAGQREIHQGINRGTEPVVFYVTDLVPVGAPFGVNVTAPACAS</sequence>
<protein>
    <submittedName>
        <fullName evidence="3">Cupin domain protein</fullName>
    </submittedName>
</protein>
<feature type="domain" description="Cupin type-2" evidence="2">
    <location>
        <begin position="62"/>
        <end position="130"/>
    </location>
</feature>
<name>A0ABT1IJ77_9PSEU</name>